<organism evidence="1">
    <name type="scientific">Sesamum latifolium</name>
    <dbReference type="NCBI Taxonomy" id="2727402"/>
    <lineage>
        <taxon>Eukaryota</taxon>
        <taxon>Viridiplantae</taxon>
        <taxon>Streptophyta</taxon>
        <taxon>Embryophyta</taxon>
        <taxon>Tracheophyta</taxon>
        <taxon>Spermatophyta</taxon>
        <taxon>Magnoliopsida</taxon>
        <taxon>eudicotyledons</taxon>
        <taxon>Gunneridae</taxon>
        <taxon>Pentapetalae</taxon>
        <taxon>asterids</taxon>
        <taxon>lamiids</taxon>
        <taxon>Lamiales</taxon>
        <taxon>Pedaliaceae</taxon>
        <taxon>Sesamum</taxon>
    </lineage>
</organism>
<proteinExistence type="predicted"/>
<comment type="caution">
    <text evidence="1">The sequence shown here is derived from an EMBL/GenBank/DDBJ whole genome shotgun (WGS) entry which is preliminary data.</text>
</comment>
<sequence>MTTTSTRAKEYSRRDAFQIHHRNRHPISKLRCLTPKSRSIDLEYRGANWAIDESLKGQVEEAQAQKEEESQEKTKGSPLKLNLDDVPPYIPYPKRILKENLDNQFGNFLEIFKKIHINIPLIDALSQMSNSAKFLKEVLSNKNKWEEGETMTLNEECSIILQNKLPPKLNDPDMKEEHEGFQIL</sequence>
<reference evidence="1" key="2">
    <citation type="journal article" date="2024" name="Plant">
        <title>Genomic evolution and insights into agronomic trait innovations of Sesamum species.</title>
        <authorList>
            <person name="Miao H."/>
            <person name="Wang L."/>
            <person name="Qu L."/>
            <person name="Liu H."/>
            <person name="Sun Y."/>
            <person name="Le M."/>
            <person name="Wang Q."/>
            <person name="Wei S."/>
            <person name="Zheng Y."/>
            <person name="Lin W."/>
            <person name="Duan Y."/>
            <person name="Cao H."/>
            <person name="Xiong S."/>
            <person name="Wang X."/>
            <person name="Wei L."/>
            <person name="Li C."/>
            <person name="Ma Q."/>
            <person name="Ju M."/>
            <person name="Zhao R."/>
            <person name="Li G."/>
            <person name="Mu C."/>
            <person name="Tian Q."/>
            <person name="Mei H."/>
            <person name="Zhang T."/>
            <person name="Gao T."/>
            <person name="Zhang H."/>
        </authorList>
    </citation>
    <scope>NUCLEOTIDE SEQUENCE</scope>
    <source>
        <strain evidence="1">KEN1</strain>
    </source>
</reference>
<evidence type="ECO:0000313" key="1">
    <source>
        <dbReference type="EMBL" id="KAL0406554.1"/>
    </source>
</evidence>
<dbReference type="AlphaFoldDB" id="A0AAW2TPK2"/>
<gene>
    <name evidence="1" type="ORF">Slati_3969300</name>
</gene>
<protein>
    <recommendedName>
        <fullName evidence="2">Reverse transcriptase domain-containing protein</fullName>
    </recommendedName>
</protein>
<dbReference type="EMBL" id="JACGWN010000014">
    <property type="protein sequence ID" value="KAL0406554.1"/>
    <property type="molecule type" value="Genomic_DNA"/>
</dbReference>
<reference evidence="1" key="1">
    <citation type="submission" date="2020-06" db="EMBL/GenBank/DDBJ databases">
        <authorList>
            <person name="Li T."/>
            <person name="Hu X."/>
            <person name="Zhang T."/>
            <person name="Song X."/>
            <person name="Zhang H."/>
            <person name="Dai N."/>
            <person name="Sheng W."/>
            <person name="Hou X."/>
            <person name="Wei L."/>
        </authorList>
    </citation>
    <scope>NUCLEOTIDE SEQUENCE</scope>
    <source>
        <strain evidence="1">KEN1</strain>
        <tissue evidence="1">Leaf</tissue>
    </source>
</reference>
<accession>A0AAW2TPK2</accession>
<name>A0AAW2TPK2_9LAMI</name>
<evidence type="ECO:0008006" key="2">
    <source>
        <dbReference type="Google" id="ProtNLM"/>
    </source>
</evidence>